<evidence type="ECO:0000313" key="1">
    <source>
        <dbReference type="EMBL" id="RPA99137.1"/>
    </source>
</evidence>
<sequence>MSFPKPGRTGCNTYRFRGDIVFFGDCGSKSAPSVFLHEAAHTRDRNSYSTNTILPAVNLDTCVPDNYANTNQAYDFAQLMVVHTHKLVAGSLPLSTTCMSNQMNVMARDWPASTLWPSTCDLSVKPPNSPSVVKADPVSARIASTEFVPKYPEGVSVEDFGVVV</sequence>
<evidence type="ECO:0000313" key="2">
    <source>
        <dbReference type="Proteomes" id="UP000276215"/>
    </source>
</evidence>
<dbReference type="EMBL" id="ML120389">
    <property type="protein sequence ID" value="RPA99137.1"/>
    <property type="molecule type" value="Genomic_DNA"/>
</dbReference>
<dbReference type="STRING" id="1336337.A0A3N4JPI8"/>
<proteinExistence type="predicted"/>
<gene>
    <name evidence="1" type="ORF">L873DRAFT_1807027</name>
</gene>
<dbReference type="AlphaFoldDB" id="A0A3N4JPI8"/>
<protein>
    <recommendedName>
        <fullName evidence="3">Lysine-specific metallo-endopeptidase domain-containing protein</fullName>
    </recommendedName>
</protein>
<name>A0A3N4JPI8_9PEZI</name>
<reference evidence="1 2" key="1">
    <citation type="journal article" date="2018" name="Nat. Ecol. Evol.">
        <title>Pezizomycetes genomes reveal the molecular basis of ectomycorrhizal truffle lifestyle.</title>
        <authorList>
            <person name="Murat C."/>
            <person name="Payen T."/>
            <person name="Noel B."/>
            <person name="Kuo A."/>
            <person name="Morin E."/>
            <person name="Chen J."/>
            <person name="Kohler A."/>
            <person name="Krizsan K."/>
            <person name="Balestrini R."/>
            <person name="Da Silva C."/>
            <person name="Montanini B."/>
            <person name="Hainaut M."/>
            <person name="Levati E."/>
            <person name="Barry K.W."/>
            <person name="Belfiori B."/>
            <person name="Cichocki N."/>
            <person name="Clum A."/>
            <person name="Dockter R.B."/>
            <person name="Fauchery L."/>
            <person name="Guy J."/>
            <person name="Iotti M."/>
            <person name="Le Tacon F."/>
            <person name="Lindquist E.A."/>
            <person name="Lipzen A."/>
            <person name="Malagnac F."/>
            <person name="Mello A."/>
            <person name="Molinier V."/>
            <person name="Miyauchi S."/>
            <person name="Poulain J."/>
            <person name="Riccioni C."/>
            <person name="Rubini A."/>
            <person name="Sitrit Y."/>
            <person name="Splivallo R."/>
            <person name="Traeger S."/>
            <person name="Wang M."/>
            <person name="Zifcakova L."/>
            <person name="Wipf D."/>
            <person name="Zambonelli A."/>
            <person name="Paolocci F."/>
            <person name="Nowrousian M."/>
            <person name="Ottonello S."/>
            <person name="Baldrian P."/>
            <person name="Spatafora J.W."/>
            <person name="Henrissat B."/>
            <person name="Nagy L.G."/>
            <person name="Aury J.M."/>
            <person name="Wincker P."/>
            <person name="Grigoriev I.V."/>
            <person name="Bonfante P."/>
            <person name="Martin F.M."/>
        </authorList>
    </citation>
    <scope>NUCLEOTIDE SEQUENCE [LARGE SCALE GENOMIC DNA]</scope>
    <source>
        <strain evidence="1 2">120613-1</strain>
    </source>
</reference>
<keyword evidence="2" id="KW-1185">Reference proteome</keyword>
<dbReference type="OrthoDB" id="5332714at2759"/>
<accession>A0A3N4JPI8</accession>
<organism evidence="1 2">
    <name type="scientific">Choiromyces venosus 120613-1</name>
    <dbReference type="NCBI Taxonomy" id="1336337"/>
    <lineage>
        <taxon>Eukaryota</taxon>
        <taxon>Fungi</taxon>
        <taxon>Dikarya</taxon>
        <taxon>Ascomycota</taxon>
        <taxon>Pezizomycotina</taxon>
        <taxon>Pezizomycetes</taxon>
        <taxon>Pezizales</taxon>
        <taxon>Tuberaceae</taxon>
        <taxon>Choiromyces</taxon>
    </lineage>
</organism>
<dbReference type="Proteomes" id="UP000276215">
    <property type="component" value="Unassembled WGS sequence"/>
</dbReference>
<evidence type="ECO:0008006" key="3">
    <source>
        <dbReference type="Google" id="ProtNLM"/>
    </source>
</evidence>